<keyword evidence="2" id="KW-0732">Signal</keyword>
<sequence>MTTAYVTDNSRGPILDERHLPADFFAMGAGHVNPPNAIDPGLVYDLTPPDYISAASTTTYLQVIVRKHVDCSSVKSISEGELNYCDPGVCGGESGNPGVVSVRFGLVDGSCSN</sequence>
<keyword evidence="3" id="KW-0645">Protease</keyword>
<dbReference type="InterPro" id="IPR045051">
    <property type="entry name" value="SBT"/>
</dbReference>
<accession>A0A9E7HCW4</accession>
<dbReference type="GO" id="GO:0006508">
    <property type="term" value="P:proteolysis"/>
    <property type="evidence" value="ECO:0007669"/>
    <property type="project" value="UniProtKB-KW"/>
</dbReference>
<proteinExistence type="inferred from homology"/>
<reference evidence="3" key="1">
    <citation type="submission" date="2022-05" db="EMBL/GenBank/DDBJ databases">
        <title>The Musa troglodytarum L. genome provides insights into the mechanism of non-climacteric behaviour and enrichment of carotenoids.</title>
        <authorList>
            <person name="Wang J."/>
        </authorList>
    </citation>
    <scope>NUCLEOTIDE SEQUENCE</scope>
    <source>
        <tissue evidence="3">Leaf</tissue>
    </source>
</reference>
<keyword evidence="4" id="KW-1185">Reference proteome</keyword>
<keyword evidence="3" id="KW-0378">Hydrolase</keyword>
<dbReference type="AlphaFoldDB" id="A0A9E7HCW4"/>
<dbReference type="OrthoDB" id="682821at2759"/>
<dbReference type="GO" id="GO:0004252">
    <property type="term" value="F:serine-type endopeptidase activity"/>
    <property type="evidence" value="ECO:0007669"/>
    <property type="project" value="InterPro"/>
</dbReference>
<dbReference type="Gene3D" id="3.40.50.200">
    <property type="entry name" value="Peptidase S8/S53 domain"/>
    <property type="match status" value="1"/>
</dbReference>
<evidence type="ECO:0000313" key="4">
    <source>
        <dbReference type="Proteomes" id="UP001055439"/>
    </source>
</evidence>
<dbReference type="InterPro" id="IPR036852">
    <property type="entry name" value="Peptidase_S8/S53_dom_sf"/>
</dbReference>
<evidence type="ECO:0000313" key="3">
    <source>
        <dbReference type="EMBL" id="URE27812.1"/>
    </source>
</evidence>
<evidence type="ECO:0000256" key="1">
    <source>
        <dbReference type="ARBA" id="ARBA00011073"/>
    </source>
</evidence>
<comment type="similarity">
    <text evidence="1">Belongs to the peptidase S8 family.</text>
</comment>
<organism evidence="3 4">
    <name type="scientific">Musa troglodytarum</name>
    <name type="common">fe'i banana</name>
    <dbReference type="NCBI Taxonomy" id="320322"/>
    <lineage>
        <taxon>Eukaryota</taxon>
        <taxon>Viridiplantae</taxon>
        <taxon>Streptophyta</taxon>
        <taxon>Embryophyta</taxon>
        <taxon>Tracheophyta</taxon>
        <taxon>Spermatophyta</taxon>
        <taxon>Magnoliopsida</taxon>
        <taxon>Liliopsida</taxon>
        <taxon>Zingiberales</taxon>
        <taxon>Musaceae</taxon>
        <taxon>Musa</taxon>
    </lineage>
</organism>
<dbReference type="Proteomes" id="UP001055439">
    <property type="component" value="Chromosome 8"/>
</dbReference>
<name>A0A9E7HCW4_9LILI</name>
<dbReference type="PANTHER" id="PTHR10795">
    <property type="entry name" value="PROPROTEIN CONVERTASE SUBTILISIN/KEXIN"/>
    <property type="match status" value="1"/>
</dbReference>
<dbReference type="EMBL" id="CP097510">
    <property type="protein sequence ID" value="URE27812.1"/>
    <property type="molecule type" value="Genomic_DNA"/>
</dbReference>
<gene>
    <name evidence="3" type="ORF">MUK42_02640</name>
</gene>
<evidence type="ECO:0000256" key="2">
    <source>
        <dbReference type="ARBA" id="ARBA00022729"/>
    </source>
</evidence>
<protein>
    <submittedName>
        <fullName evidence="3">Subtilisin-like protease</fullName>
    </submittedName>
</protein>